<reference evidence="2" key="1">
    <citation type="submission" date="2016-02" db="EMBL/GenBank/DDBJ databases">
        <authorList>
            <person name="Holder M.E."/>
            <person name="Ajami N.J."/>
            <person name="Petrosino J.F."/>
        </authorList>
    </citation>
    <scope>NUCLEOTIDE SEQUENCE [LARGE SCALE GENOMIC DNA]</scope>
    <source>
        <strain evidence="2">DSM 12838</strain>
    </source>
</reference>
<accession>A0A0X8JNZ1</accession>
<sequence>MATFTYLNGATNEAYSPQAFSYISNQRVKESIISTSSILGVSTGAIAGAMAEENTAYDFVDEVLDAYAKSGIDPSEALGSGLIN</sequence>
<dbReference type="EMBL" id="CP014230">
    <property type="protein sequence ID" value="AMD92245.1"/>
    <property type="molecule type" value="Genomic_DNA"/>
</dbReference>
<keyword evidence="2" id="KW-1185">Reference proteome</keyword>
<dbReference type="RefSeq" id="WP_066603337.1">
    <property type="nucleotide sequence ID" value="NZ_CP014230.1"/>
</dbReference>
<protein>
    <submittedName>
        <fullName evidence="1">Uncharacterized protein</fullName>
    </submittedName>
</protein>
<evidence type="ECO:0000313" key="2">
    <source>
        <dbReference type="Proteomes" id="UP000063964"/>
    </source>
</evidence>
<name>A0A0X8JNZ1_9BACT</name>
<dbReference type="KEGG" id="doa:AXF15_03385"/>
<evidence type="ECO:0000313" key="1">
    <source>
        <dbReference type="EMBL" id="AMD92245.1"/>
    </source>
</evidence>
<dbReference type="Proteomes" id="UP000063964">
    <property type="component" value="Chromosome"/>
</dbReference>
<dbReference type="AlphaFoldDB" id="A0A0X8JNZ1"/>
<gene>
    <name evidence="1" type="ORF">AXF15_03385</name>
</gene>
<proteinExistence type="predicted"/>
<organism evidence="1 2">
    <name type="scientific">Desulfomicrobium orale DSM 12838</name>
    <dbReference type="NCBI Taxonomy" id="888061"/>
    <lineage>
        <taxon>Bacteria</taxon>
        <taxon>Pseudomonadati</taxon>
        <taxon>Thermodesulfobacteriota</taxon>
        <taxon>Desulfovibrionia</taxon>
        <taxon>Desulfovibrionales</taxon>
        <taxon>Desulfomicrobiaceae</taxon>
        <taxon>Desulfomicrobium</taxon>
    </lineage>
</organism>